<proteinExistence type="predicted"/>
<dbReference type="AlphaFoldDB" id="A0A1H7IDZ5"/>
<evidence type="ECO:0000313" key="2">
    <source>
        <dbReference type="Proteomes" id="UP000198916"/>
    </source>
</evidence>
<evidence type="ECO:0000313" key="1">
    <source>
        <dbReference type="EMBL" id="SEK60689.1"/>
    </source>
</evidence>
<gene>
    <name evidence="1" type="ORF">SAMN05421740_102207</name>
</gene>
<sequence>MQMGEWQMMIPDQQSFVAEMQVVQKVCACKSH</sequence>
<protein>
    <submittedName>
        <fullName evidence="1">Uncharacterized protein</fullName>
    </submittedName>
</protein>
<keyword evidence="2" id="KW-1185">Reference proteome</keyword>
<organism evidence="1 2">
    <name type="scientific">Parapedobacter koreensis</name>
    <dbReference type="NCBI Taxonomy" id="332977"/>
    <lineage>
        <taxon>Bacteria</taxon>
        <taxon>Pseudomonadati</taxon>
        <taxon>Bacteroidota</taxon>
        <taxon>Sphingobacteriia</taxon>
        <taxon>Sphingobacteriales</taxon>
        <taxon>Sphingobacteriaceae</taxon>
        <taxon>Parapedobacter</taxon>
    </lineage>
</organism>
<reference evidence="2" key="1">
    <citation type="submission" date="2016-10" db="EMBL/GenBank/DDBJ databases">
        <authorList>
            <person name="Varghese N."/>
            <person name="Submissions S."/>
        </authorList>
    </citation>
    <scope>NUCLEOTIDE SEQUENCE [LARGE SCALE GENOMIC DNA]</scope>
    <source>
        <strain evidence="2">Jip14</strain>
    </source>
</reference>
<dbReference type="Proteomes" id="UP000198916">
    <property type="component" value="Unassembled WGS sequence"/>
</dbReference>
<name>A0A1H7IDZ5_9SPHI</name>
<accession>A0A1H7IDZ5</accession>
<dbReference type="EMBL" id="FNZR01000002">
    <property type="protein sequence ID" value="SEK60689.1"/>
    <property type="molecule type" value="Genomic_DNA"/>
</dbReference>